<keyword evidence="3" id="KW-1003">Cell membrane</keyword>
<evidence type="ECO:0000256" key="6">
    <source>
        <dbReference type="ARBA" id="ARBA00023136"/>
    </source>
</evidence>
<comment type="subcellular location">
    <subcellularLocation>
        <location evidence="1">Cell membrane</location>
        <topology evidence="1">Multi-pass membrane protein</topology>
    </subcellularLocation>
</comment>
<feature type="domain" description="ABC3 transporter permease C-terminal" evidence="8">
    <location>
        <begin position="662"/>
        <end position="779"/>
    </location>
</feature>
<dbReference type="PANTHER" id="PTHR30489:SF0">
    <property type="entry name" value="LIPOPROTEIN-RELEASING SYSTEM TRANSMEMBRANE PROTEIN LOLE"/>
    <property type="match status" value="1"/>
</dbReference>
<evidence type="ECO:0000259" key="8">
    <source>
        <dbReference type="Pfam" id="PF02687"/>
    </source>
</evidence>
<feature type="transmembrane region" description="Helical" evidence="7">
    <location>
        <begin position="428"/>
        <end position="452"/>
    </location>
</feature>
<feature type="transmembrane region" description="Helical" evidence="7">
    <location>
        <begin position="258"/>
        <end position="278"/>
    </location>
</feature>
<organism evidence="10 11">
    <name type="scientific">Faecalibacterium prausnitzii</name>
    <dbReference type="NCBI Taxonomy" id="853"/>
    <lineage>
        <taxon>Bacteria</taxon>
        <taxon>Bacillati</taxon>
        <taxon>Bacillota</taxon>
        <taxon>Clostridia</taxon>
        <taxon>Eubacteriales</taxon>
        <taxon>Oscillospiraceae</taxon>
        <taxon>Faecalibacterium</taxon>
    </lineage>
</organism>
<dbReference type="EMBL" id="CABHMY010000100">
    <property type="protein sequence ID" value="VUX10268.1"/>
    <property type="molecule type" value="Genomic_DNA"/>
</dbReference>
<keyword evidence="4 7" id="KW-0812">Transmembrane</keyword>
<dbReference type="GO" id="GO:0098797">
    <property type="term" value="C:plasma membrane protein complex"/>
    <property type="evidence" value="ECO:0007669"/>
    <property type="project" value="TreeGrafter"/>
</dbReference>
<evidence type="ECO:0000256" key="7">
    <source>
        <dbReference type="SAM" id="Phobius"/>
    </source>
</evidence>
<accession>A0A564TSN8</accession>
<feature type="transmembrane region" description="Helical" evidence="7">
    <location>
        <begin position="21"/>
        <end position="44"/>
    </location>
</feature>
<feature type="transmembrane region" description="Helical" evidence="7">
    <location>
        <begin position="745"/>
        <end position="768"/>
    </location>
</feature>
<evidence type="ECO:0000256" key="5">
    <source>
        <dbReference type="ARBA" id="ARBA00022989"/>
    </source>
</evidence>
<dbReference type="RefSeq" id="WP_158398921.1">
    <property type="nucleotide sequence ID" value="NZ_CABHMY010000100.1"/>
</dbReference>
<dbReference type="GO" id="GO:0044874">
    <property type="term" value="P:lipoprotein localization to outer membrane"/>
    <property type="evidence" value="ECO:0007669"/>
    <property type="project" value="TreeGrafter"/>
</dbReference>
<feature type="transmembrane region" description="Helical" evidence="7">
    <location>
        <begin position="355"/>
        <end position="375"/>
    </location>
</feature>
<sequence length="786" mass="85632">MKRYLDLVPISAKIHKKQSRMSIFCIVLAVFLMTTIFGMADMFIRSQVIKTQTETGNWHIGVQNITDEDAAIIAARPDVEALAPYDVLNYNSNQGYTVNGTETLICGGNEILFTKIFSNMIATGSFPQSSDEAMVTENAKDMLNLSIGDHIVVDMPNGTEHTFSISGFVKNTANLMSSDSYGVFITTEKFRSLSADTGNGESLGSSTVFYVQFSDTGNVQSEILDLKSQFGLSNEQVFENTKLLGLLGQSSNSFMMQVYAAAGVLFVLVLFAGIMMIASSLNSNVAQRTEFFGLMRCIGATPKQVMRLVRKEALSWCRFAIPVGVLSGVVVIWILCFVLRFLSPEYFGAMPAFSISIPSILAGIIVGLLTVLLAARSPAKRASKVSPLAAVSGNANALQPVRKAANTKWLKVDASLGIHHAKSSRKNYVLMVASFGLSIVLFLSFSVTITFMNHTLTPLYPWAPDISIVSPDNTCSVDKTFVDELKENPVVDAVYGRMFAYDVPATVNGVEKTVVLISYEQQQFEWAADYLQSGSLEAVQNELNTGLTVFDSQGSMQVGDKVTMEIDGRSVEIEIAGLLSANPFNSAGDSAIIICSEDTFRQITGEENYTIIDMQLSTSATDDDVNAIHRTYGAGFNFVDKRMDNSSTLGVYYCVWLFLYGFLALIALITIFNVINSIALSVAARTKQYGAFRAIGLSTHQLSRMVIAEAATYAVSGCIIGTLLGLICHKLLFSLLISSNWGEAWTIPFVELGIILLIVVLSVILAVYGPIKRIRKMSIVDTISAQ</sequence>
<gene>
    <name evidence="10" type="primary">ytrF</name>
    <name evidence="10" type="ORF">FPPS064S07_00684</name>
</gene>
<evidence type="ECO:0000256" key="4">
    <source>
        <dbReference type="ARBA" id="ARBA00022692"/>
    </source>
</evidence>
<dbReference type="Proteomes" id="UP000406184">
    <property type="component" value="Unassembled WGS sequence"/>
</dbReference>
<dbReference type="PANTHER" id="PTHR30489">
    <property type="entry name" value="LIPOPROTEIN-RELEASING SYSTEM TRANSMEMBRANE PROTEIN LOLE"/>
    <property type="match status" value="1"/>
</dbReference>
<dbReference type="Pfam" id="PF12704">
    <property type="entry name" value="MacB_PCD"/>
    <property type="match status" value="1"/>
</dbReference>
<dbReference type="InterPro" id="IPR051447">
    <property type="entry name" value="Lipoprotein-release_system"/>
</dbReference>
<evidence type="ECO:0000256" key="1">
    <source>
        <dbReference type="ARBA" id="ARBA00004651"/>
    </source>
</evidence>
<dbReference type="AlphaFoldDB" id="A0A564TSN8"/>
<evidence type="ECO:0000313" key="10">
    <source>
        <dbReference type="EMBL" id="VUX10268.1"/>
    </source>
</evidence>
<name>A0A564TSN8_9FIRM</name>
<evidence type="ECO:0000256" key="3">
    <source>
        <dbReference type="ARBA" id="ARBA00022475"/>
    </source>
</evidence>
<evidence type="ECO:0000256" key="2">
    <source>
        <dbReference type="ARBA" id="ARBA00005236"/>
    </source>
</evidence>
<keyword evidence="11" id="KW-1185">Reference proteome</keyword>
<feature type="transmembrane region" description="Helical" evidence="7">
    <location>
        <begin position="650"/>
        <end position="675"/>
    </location>
</feature>
<feature type="transmembrane region" description="Helical" evidence="7">
    <location>
        <begin position="710"/>
        <end position="733"/>
    </location>
</feature>
<dbReference type="Pfam" id="PF02687">
    <property type="entry name" value="FtsX"/>
    <property type="match status" value="2"/>
</dbReference>
<evidence type="ECO:0000313" key="11">
    <source>
        <dbReference type="Proteomes" id="UP000406184"/>
    </source>
</evidence>
<protein>
    <submittedName>
        <fullName evidence="10">ABC transporter permease YtrF</fullName>
    </submittedName>
</protein>
<reference evidence="10 11" key="1">
    <citation type="submission" date="2019-07" db="EMBL/GenBank/DDBJ databases">
        <authorList>
            <person name="Hibberd C M."/>
            <person name="Gehrig L. J."/>
            <person name="Chang H.-W."/>
            <person name="Venkatesh S."/>
        </authorList>
    </citation>
    <scope>NUCLEOTIDE SEQUENCE [LARGE SCALE GENOMIC DNA]</scope>
    <source>
        <strain evidence="10">Faecalibacterium_prausnitzii_JG_BgPS064</strain>
    </source>
</reference>
<keyword evidence="6 7" id="KW-0472">Membrane</keyword>
<evidence type="ECO:0000259" key="9">
    <source>
        <dbReference type="Pfam" id="PF12704"/>
    </source>
</evidence>
<comment type="similarity">
    <text evidence="2">Belongs to the ABC-4 integral membrane protein family. LolC/E subfamily.</text>
</comment>
<dbReference type="InterPro" id="IPR003838">
    <property type="entry name" value="ABC3_permease_C"/>
</dbReference>
<feature type="domain" description="ABC3 transporter permease C-terminal" evidence="8">
    <location>
        <begin position="264"/>
        <end position="387"/>
    </location>
</feature>
<proteinExistence type="inferred from homology"/>
<dbReference type="InterPro" id="IPR025857">
    <property type="entry name" value="MacB_PCD"/>
</dbReference>
<feature type="transmembrane region" description="Helical" evidence="7">
    <location>
        <begin position="316"/>
        <end position="343"/>
    </location>
</feature>
<keyword evidence="5 7" id="KW-1133">Transmembrane helix</keyword>
<feature type="domain" description="MacB-like periplasmic core" evidence="9">
    <location>
        <begin position="22"/>
        <end position="218"/>
    </location>
</feature>